<gene>
    <name evidence="2" type="ORF">GGX14DRAFT_542084</name>
</gene>
<evidence type="ECO:0000259" key="1">
    <source>
        <dbReference type="Pfam" id="PF20703"/>
    </source>
</evidence>
<dbReference type="Pfam" id="PF20703">
    <property type="entry name" value="nSTAND1"/>
    <property type="match status" value="1"/>
</dbReference>
<proteinExistence type="predicted"/>
<dbReference type="PANTHER" id="PTHR47691:SF3">
    <property type="entry name" value="HTH-TYPE TRANSCRIPTIONAL REGULATOR RV0890C-RELATED"/>
    <property type="match status" value="1"/>
</dbReference>
<dbReference type="InterPro" id="IPR011990">
    <property type="entry name" value="TPR-like_helical_dom_sf"/>
</dbReference>
<dbReference type="PANTHER" id="PTHR47691">
    <property type="entry name" value="REGULATOR-RELATED"/>
    <property type="match status" value="1"/>
</dbReference>
<dbReference type="InterPro" id="IPR027417">
    <property type="entry name" value="P-loop_NTPase"/>
</dbReference>
<dbReference type="SUPFAM" id="SSF48452">
    <property type="entry name" value="TPR-like"/>
    <property type="match status" value="2"/>
</dbReference>
<comment type="caution">
    <text evidence="2">The sequence shown here is derived from an EMBL/GenBank/DDBJ whole genome shotgun (WGS) entry which is preliminary data.</text>
</comment>
<sequence length="1060" mass="118606">MPPHSNATQIRLNSITACLDAAVGTVNILANNLKIQFLHPISATIDSLIKLIEESLLPVPSNRLIYSGDLEPNQTNTHRSIRTLHKIHMFVEAQQDGNKIKILLRMSERNTLLKDCRTGLQNAFDVFKINNTDLSKDINEMQKNAMERHQEVLDLIASLSDTTNSETTSSLSRVLSSSFNSSTSFSMLPSMPQIFHGRESELSDILQMFPQGAPRIAILGAGGMGKTSLARAVLHHPDIIHKYGESRIFVACDVASTMAELVALIVNYLGLKLGKTPTQQIITHVESRPPTLLILDNLETAWESSGSRKEIEEFLALLTDIQHLALIITMRGAERPAQVRWTRPFLAPLSPLAYDAAKKTFIDIAGENHDTNDMDKILHLTDNMPLVIDLMAHLVDSEGCATVLSRWDTEKTSLVSDGYDTRSNLDMSIALSLSSPRVASVSGTKNLLCLLSMLPDGISDLELRKSNFPVHNILECKATLLRTSLAYNSSQKRLKVLVPIQEHMQRHHPAQLFIIEPLFQHYRELLELYQEHNGTIWAAVIPQITMNFANIQSLLSFRFQQEQLDHSQTIYSAIYFNTFSSEIGLSTVVPLMDLVADSLPTPVDHGLEVLFLSALFLPVQARQDPRAEALTEQALAHFPYFNDSNVKCRFYNTVARHYYRIQHLSLASEFRQKALSLSVSTGQTGHQSTALAGLALIKWQLGDYVTGKALACESRKVAQLTADLPREALALSNEALCLEALGSYPKAIAQLERAQSLYAYCDMARSSPAQQNMNNLADIYTTKSEYIRARDIHTRCLSYADEQDTHHIPMSRLNLVDIDISLGTPIQDVQNNIDAARSLFEKLEYSVGSMMCDMIQANLSLRERNMSAAKQDFTRILPLTWGKSSELTTYCLEKLGDIKQWSSAYWTYTWPIVLLVHALNTKQKLVIYKALQFLGDFFLVEGDQNTAISLFTIALDAFTHMDIHRSRAECMLQLGDISKMNGDFGKAEELWKFARPLFECSSQEKKVALIDEKLLSIKSIHPDSVRKLQLLTVGMKEDENGIMGYNAATGKEVEDLAVPV</sequence>
<dbReference type="Gene3D" id="1.25.40.10">
    <property type="entry name" value="Tetratricopeptide repeat domain"/>
    <property type="match status" value="2"/>
</dbReference>
<evidence type="ECO:0000313" key="2">
    <source>
        <dbReference type="EMBL" id="KAJ7214813.1"/>
    </source>
</evidence>
<name>A0AAD6YD57_9AGAR</name>
<accession>A0AAD6YD57</accession>
<feature type="domain" description="Novel STAND NTPase 1" evidence="1">
    <location>
        <begin position="193"/>
        <end position="331"/>
    </location>
</feature>
<reference evidence="2" key="1">
    <citation type="submission" date="2023-03" db="EMBL/GenBank/DDBJ databases">
        <title>Massive genome expansion in bonnet fungi (Mycena s.s.) driven by repeated elements and novel gene families across ecological guilds.</title>
        <authorList>
            <consortium name="Lawrence Berkeley National Laboratory"/>
            <person name="Harder C.B."/>
            <person name="Miyauchi S."/>
            <person name="Viragh M."/>
            <person name="Kuo A."/>
            <person name="Thoen E."/>
            <person name="Andreopoulos B."/>
            <person name="Lu D."/>
            <person name="Skrede I."/>
            <person name="Drula E."/>
            <person name="Henrissat B."/>
            <person name="Morin E."/>
            <person name="Kohler A."/>
            <person name="Barry K."/>
            <person name="LaButti K."/>
            <person name="Morin E."/>
            <person name="Salamov A."/>
            <person name="Lipzen A."/>
            <person name="Mereny Z."/>
            <person name="Hegedus B."/>
            <person name="Baldrian P."/>
            <person name="Stursova M."/>
            <person name="Weitz H."/>
            <person name="Taylor A."/>
            <person name="Grigoriev I.V."/>
            <person name="Nagy L.G."/>
            <person name="Martin F."/>
            <person name="Kauserud H."/>
        </authorList>
    </citation>
    <scope>NUCLEOTIDE SEQUENCE</scope>
    <source>
        <strain evidence="2">9144</strain>
    </source>
</reference>
<protein>
    <recommendedName>
        <fullName evidence="1">Novel STAND NTPase 1 domain-containing protein</fullName>
    </recommendedName>
</protein>
<dbReference type="InterPro" id="IPR049052">
    <property type="entry name" value="nSTAND1"/>
</dbReference>
<dbReference type="SUPFAM" id="SSF52540">
    <property type="entry name" value="P-loop containing nucleoside triphosphate hydrolases"/>
    <property type="match status" value="1"/>
</dbReference>
<dbReference type="EMBL" id="JARJCW010000018">
    <property type="protein sequence ID" value="KAJ7214813.1"/>
    <property type="molecule type" value="Genomic_DNA"/>
</dbReference>
<evidence type="ECO:0000313" key="3">
    <source>
        <dbReference type="Proteomes" id="UP001219525"/>
    </source>
</evidence>
<dbReference type="Gene3D" id="3.40.50.300">
    <property type="entry name" value="P-loop containing nucleotide triphosphate hydrolases"/>
    <property type="match status" value="1"/>
</dbReference>
<dbReference type="Proteomes" id="UP001219525">
    <property type="component" value="Unassembled WGS sequence"/>
</dbReference>
<keyword evidence="3" id="KW-1185">Reference proteome</keyword>
<organism evidence="2 3">
    <name type="scientific">Mycena pura</name>
    <dbReference type="NCBI Taxonomy" id="153505"/>
    <lineage>
        <taxon>Eukaryota</taxon>
        <taxon>Fungi</taxon>
        <taxon>Dikarya</taxon>
        <taxon>Basidiomycota</taxon>
        <taxon>Agaricomycotina</taxon>
        <taxon>Agaricomycetes</taxon>
        <taxon>Agaricomycetidae</taxon>
        <taxon>Agaricales</taxon>
        <taxon>Marasmiineae</taxon>
        <taxon>Mycenaceae</taxon>
        <taxon>Mycena</taxon>
    </lineage>
</organism>
<dbReference type="AlphaFoldDB" id="A0AAD6YD57"/>